<dbReference type="InterPro" id="IPR051222">
    <property type="entry name" value="PPR/CCM1_RNA-binding"/>
</dbReference>
<feature type="region of interest" description="Disordered" evidence="3">
    <location>
        <begin position="260"/>
        <end position="280"/>
    </location>
</feature>
<feature type="repeat" description="PPR" evidence="2">
    <location>
        <begin position="90"/>
        <end position="124"/>
    </location>
</feature>
<keyword evidence="1" id="KW-0677">Repeat</keyword>
<comment type="caution">
    <text evidence="4">The sequence shown here is derived from an EMBL/GenBank/DDBJ whole genome shotgun (WGS) entry which is preliminary data.</text>
</comment>
<accession>A0A8J4RYK3</accession>
<keyword evidence="5" id="KW-1185">Reference proteome</keyword>
<reference evidence="4" key="1">
    <citation type="submission" date="2020-03" db="EMBL/GenBank/DDBJ databases">
        <title>Castanea mollissima Vanexum genome sequencing.</title>
        <authorList>
            <person name="Staton M."/>
        </authorList>
    </citation>
    <scope>NUCLEOTIDE SEQUENCE</scope>
    <source>
        <tissue evidence="4">Leaf</tissue>
    </source>
</reference>
<name>A0A8J4RYK3_9ROSI</name>
<dbReference type="Gene3D" id="1.25.40.10">
    <property type="entry name" value="Tetratricopeptide repeat domain"/>
    <property type="match status" value="1"/>
</dbReference>
<dbReference type="OrthoDB" id="185373at2759"/>
<evidence type="ECO:0000256" key="3">
    <source>
        <dbReference type="SAM" id="MobiDB-lite"/>
    </source>
</evidence>
<evidence type="ECO:0008006" key="6">
    <source>
        <dbReference type="Google" id="ProtNLM"/>
    </source>
</evidence>
<dbReference type="Pfam" id="PF01535">
    <property type="entry name" value="PPR"/>
    <property type="match status" value="1"/>
</dbReference>
<feature type="repeat" description="PPR" evidence="2">
    <location>
        <begin position="54"/>
        <end position="88"/>
    </location>
</feature>
<dbReference type="InterPro" id="IPR002885">
    <property type="entry name" value="PPR_rpt"/>
</dbReference>
<gene>
    <name evidence="4" type="ORF">CMV_002402</name>
</gene>
<dbReference type="EMBL" id="JRKL02000171">
    <property type="protein sequence ID" value="KAF3974252.1"/>
    <property type="molecule type" value="Genomic_DNA"/>
</dbReference>
<evidence type="ECO:0000313" key="5">
    <source>
        <dbReference type="Proteomes" id="UP000737018"/>
    </source>
</evidence>
<evidence type="ECO:0000313" key="4">
    <source>
        <dbReference type="EMBL" id="KAF3974252.1"/>
    </source>
</evidence>
<organism evidence="4 5">
    <name type="scientific">Castanea mollissima</name>
    <name type="common">Chinese chestnut</name>
    <dbReference type="NCBI Taxonomy" id="60419"/>
    <lineage>
        <taxon>Eukaryota</taxon>
        <taxon>Viridiplantae</taxon>
        <taxon>Streptophyta</taxon>
        <taxon>Embryophyta</taxon>
        <taxon>Tracheophyta</taxon>
        <taxon>Spermatophyta</taxon>
        <taxon>Magnoliopsida</taxon>
        <taxon>eudicotyledons</taxon>
        <taxon>Gunneridae</taxon>
        <taxon>Pentapetalae</taxon>
        <taxon>rosids</taxon>
        <taxon>fabids</taxon>
        <taxon>Fagales</taxon>
        <taxon>Fagaceae</taxon>
        <taxon>Castanea</taxon>
    </lineage>
</organism>
<dbReference type="NCBIfam" id="TIGR00756">
    <property type="entry name" value="PPR"/>
    <property type="match status" value="3"/>
</dbReference>
<dbReference type="PANTHER" id="PTHR47942:SF15">
    <property type="entry name" value="OS12G0557800 PROTEIN"/>
    <property type="match status" value="1"/>
</dbReference>
<dbReference type="PROSITE" id="PS51375">
    <property type="entry name" value="PPR"/>
    <property type="match status" value="3"/>
</dbReference>
<evidence type="ECO:0000256" key="1">
    <source>
        <dbReference type="ARBA" id="ARBA00022737"/>
    </source>
</evidence>
<protein>
    <recommendedName>
        <fullName evidence="6">Pentatricopeptide repeat-containing protein</fullName>
    </recommendedName>
</protein>
<dbReference type="AlphaFoldDB" id="A0A8J4RYK3"/>
<sequence>MWEANHLFGIMLFKGFVPDVVTYNSLINGCCKTYWIERALELFQDINERGCIPNQVTYNSFIRYYSAVNEIDKAVEMLRKMLEMNHGMPTSSSYTPIIHALCEAGRILEARNFLVELVDGGSIPREYTYKLVCDTLNCGEKTNLLDEELHKRIKDGIEKRYRQVMKEVVEKKLISCRSVALCHIRTKFVLPYGDKVARSPSQMSATKGQDISVVDASDLVGYGVGAEDVNVDVNDFDDDNDVDLEDGDKALADEEFEEGGNFLDEGNDAGGHDGNGDVGDVTYDWYNIDYDDLARRGR</sequence>
<feature type="repeat" description="PPR" evidence="2">
    <location>
        <begin position="19"/>
        <end position="53"/>
    </location>
</feature>
<evidence type="ECO:0000256" key="2">
    <source>
        <dbReference type="PROSITE-ProRule" id="PRU00708"/>
    </source>
</evidence>
<dbReference type="Proteomes" id="UP000737018">
    <property type="component" value="Unassembled WGS sequence"/>
</dbReference>
<proteinExistence type="predicted"/>
<dbReference type="PANTHER" id="PTHR47942">
    <property type="entry name" value="TETRATRICOPEPTIDE REPEAT (TPR)-LIKE SUPERFAMILY PROTEIN-RELATED"/>
    <property type="match status" value="1"/>
</dbReference>
<dbReference type="InterPro" id="IPR011990">
    <property type="entry name" value="TPR-like_helical_dom_sf"/>
</dbReference>
<dbReference type="Pfam" id="PF13041">
    <property type="entry name" value="PPR_2"/>
    <property type="match status" value="1"/>
</dbReference>